<organism evidence="1 2">
    <name type="scientific">Burkholderia multivorans (strain ATCC 17616 / 249)</name>
    <dbReference type="NCBI Taxonomy" id="395019"/>
    <lineage>
        <taxon>Bacteria</taxon>
        <taxon>Pseudomonadati</taxon>
        <taxon>Pseudomonadota</taxon>
        <taxon>Betaproteobacteria</taxon>
        <taxon>Burkholderiales</taxon>
        <taxon>Burkholderiaceae</taxon>
        <taxon>Burkholderia</taxon>
        <taxon>Burkholderia cepacia complex</taxon>
    </lineage>
</organism>
<evidence type="ECO:0000313" key="2">
    <source>
        <dbReference type="Proteomes" id="UP000008815"/>
    </source>
</evidence>
<protein>
    <recommendedName>
        <fullName evidence="3">CHAT domain-containing protein</fullName>
    </recommendedName>
</protein>
<sequence>MIDEQFRFPRVHVCVAAIGDSGEALLIRGLLESLGASVSLHWVGVPQDLLLVLNDPAPPGRYLILSGHGDASGIVFGEYSEDIDTSLLSDGRLPAAALCGKVRLPGRIVISTACETGSPDFGRAFVGGGAAAYIAPTGLPDGADAVLFVHRLFHLILTRGLPIDEALRHARAYDEESLMFVGYGEAV</sequence>
<dbReference type="KEGG" id="bmu:Bmul_4831"/>
<dbReference type="Proteomes" id="UP000008815">
    <property type="component" value="Chromosome 2"/>
</dbReference>
<evidence type="ECO:0000313" key="1">
    <source>
        <dbReference type="EMBL" id="BAG45557.1"/>
    </source>
</evidence>
<dbReference type="KEGG" id="bmj:BMULJ_03685"/>
<gene>
    <name evidence="1" type="ordered locus">BMULJ_03685</name>
</gene>
<dbReference type="EMBL" id="AP009386">
    <property type="protein sequence ID" value="BAG45557.1"/>
    <property type="molecule type" value="Genomic_DNA"/>
</dbReference>
<dbReference type="eggNOG" id="ENOG50335FC">
    <property type="taxonomic scope" value="Bacteria"/>
</dbReference>
<dbReference type="HOGENOM" id="CLU_116302_0_0_4"/>
<dbReference type="AlphaFoldDB" id="A0A0H3KK01"/>
<reference evidence="1 2" key="1">
    <citation type="submission" date="2007-04" db="EMBL/GenBank/DDBJ databases">
        <title>Complete genome sequence of Burkholderia multivorans ATCC 17616.</title>
        <authorList>
            <person name="Ohtsubo Y."/>
            <person name="Yamashita A."/>
            <person name="Kurokawa K."/>
            <person name="Takami H."/>
            <person name="Yuhara S."/>
            <person name="Nishiyama E."/>
            <person name="Endo R."/>
            <person name="Miyazaki R."/>
            <person name="Ono A."/>
            <person name="Yano K."/>
            <person name="Ito M."/>
            <person name="Sota M."/>
            <person name="Yuji N."/>
            <person name="Hattori M."/>
            <person name="Tsuda M."/>
        </authorList>
    </citation>
    <scope>NUCLEOTIDE SEQUENCE [LARGE SCALE GENOMIC DNA]</scope>
    <source>
        <strain evidence="2">ATCC 17616 / 249</strain>
    </source>
</reference>
<accession>A0A0H3KK01</accession>
<keyword evidence="2" id="KW-1185">Reference proteome</keyword>
<name>A0A0H3KK01_BURM1</name>
<evidence type="ECO:0008006" key="3">
    <source>
        <dbReference type="Google" id="ProtNLM"/>
    </source>
</evidence>
<proteinExistence type="predicted"/>